<reference evidence="9" key="1">
    <citation type="submission" date="2016-10" db="EMBL/GenBank/DDBJ databases">
        <authorList>
            <person name="Varghese N."/>
            <person name="Submissions S."/>
        </authorList>
    </citation>
    <scope>NUCLEOTIDE SEQUENCE [LARGE SCALE GENOMIC DNA]</scope>
    <source>
        <strain evidence="9">Mob M</strain>
    </source>
</reference>
<keyword evidence="3 8" id="KW-0489">Methyltransferase</keyword>
<name>A0A1I4QLG2_9EURY</name>
<protein>
    <recommendedName>
        <fullName evidence="2">site-specific DNA-methyltransferase (cytosine-N(4)-specific)</fullName>
        <ecNumber evidence="2">2.1.1.113</ecNumber>
    </recommendedName>
</protein>
<evidence type="ECO:0000256" key="2">
    <source>
        <dbReference type="ARBA" id="ARBA00012185"/>
    </source>
</evidence>
<comment type="similarity">
    <text evidence="1">Belongs to the N(4)/N(6)-methyltransferase family. N(4) subfamily.</text>
</comment>
<dbReference type="EC" id="2.1.1.113" evidence="2"/>
<keyword evidence="9" id="KW-1185">Reference proteome</keyword>
<dbReference type="EMBL" id="FOUJ01000002">
    <property type="protein sequence ID" value="SFM40473.1"/>
    <property type="molecule type" value="Genomic_DNA"/>
</dbReference>
<sequence>MMTISNVTETDFDSIPIDPFWNTGDEKELKMHKIHTYPAKFPAFIASKAFDYAKENSIEVNTVADVFCGCGTVAFEAKRSGIDFWGCDINPVATMIAKTKSHKYQVSRLQRYFDDIIDTYKTSIIEYNSYDYANERLKYWYDESHYGHLLRLKAAIESCTPAKGQYRSFFICAFSNILKPTSRWLTKSIKPQVDPDKEPSDVLEAFENQCSFMFAANEEIYSLNKTKTCIVKGNFLDNRIVKPEVDVIITSPPYVTSYEYADLHQLSSLWLGFAEDYRELRDGSIGSLHHVYDFDRELEYLNNVGAHIVTQLLTQYKSKAYSVAKYFLDMQQVAKNCHSMLSENGLAIFIIGNTEYKGVRIDNARHLAESLQNSGFNEILVTKRKISNKILTPYRDSKGRFTADGNGRKVYNEEFILVGKK</sequence>
<dbReference type="GO" id="GO:0003677">
    <property type="term" value="F:DNA binding"/>
    <property type="evidence" value="ECO:0007669"/>
    <property type="project" value="InterPro"/>
</dbReference>
<evidence type="ECO:0000256" key="6">
    <source>
        <dbReference type="ARBA" id="ARBA00022747"/>
    </source>
</evidence>
<evidence type="ECO:0000256" key="5">
    <source>
        <dbReference type="ARBA" id="ARBA00022691"/>
    </source>
</evidence>
<dbReference type="OrthoDB" id="146595at2157"/>
<dbReference type="Gene3D" id="3.40.50.150">
    <property type="entry name" value="Vaccinia Virus protein VP39"/>
    <property type="match status" value="2"/>
</dbReference>
<evidence type="ECO:0000256" key="7">
    <source>
        <dbReference type="ARBA" id="ARBA00049120"/>
    </source>
</evidence>
<evidence type="ECO:0000256" key="4">
    <source>
        <dbReference type="ARBA" id="ARBA00022679"/>
    </source>
</evidence>
<evidence type="ECO:0000256" key="1">
    <source>
        <dbReference type="ARBA" id="ARBA00010203"/>
    </source>
</evidence>
<keyword evidence="5" id="KW-0949">S-adenosyl-L-methionine</keyword>
<accession>A0A1I4QLG2</accession>
<dbReference type="PROSITE" id="PS00093">
    <property type="entry name" value="N4_MTASE"/>
    <property type="match status" value="1"/>
</dbReference>
<dbReference type="InterPro" id="IPR029063">
    <property type="entry name" value="SAM-dependent_MTases_sf"/>
</dbReference>
<evidence type="ECO:0000313" key="9">
    <source>
        <dbReference type="Proteomes" id="UP000198535"/>
    </source>
</evidence>
<proteinExistence type="inferred from homology"/>
<dbReference type="GO" id="GO:0009307">
    <property type="term" value="P:DNA restriction-modification system"/>
    <property type="evidence" value="ECO:0007669"/>
    <property type="project" value="UniProtKB-KW"/>
</dbReference>
<dbReference type="RefSeq" id="WP_091934335.1">
    <property type="nucleotide sequence ID" value="NZ_FOUJ01000002.1"/>
</dbReference>
<dbReference type="InterPro" id="IPR017985">
    <property type="entry name" value="MeTrfase_CN4_CS"/>
</dbReference>
<dbReference type="Proteomes" id="UP000198535">
    <property type="component" value="Unassembled WGS sequence"/>
</dbReference>
<keyword evidence="4 8" id="KW-0808">Transferase</keyword>
<evidence type="ECO:0000313" key="8">
    <source>
        <dbReference type="EMBL" id="SFM40473.1"/>
    </source>
</evidence>
<dbReference type="SUPFAM" id="SSF53335">
    <property type="entry name" value="S-adenosyl-L-methionine-dependent methyltransferases"/>
    <property type="match status" value="1"/>
</dbReference>
<dbReference type="GO" id="GO:0032259">
    <property type="term" value="P:methylation"/>
    <property type="evidence" value="ECO:0007669"/>
    <property type="project" value="UniProtKB-KW"/>
</dbReference>
<gene>
    <name evidence="8" type="ORF">SAMN04488696_1066</name>
</gene>
<dbReference type="CDD" id="cd02440">
    <property type="entry name" value="AdoMet_MTases"/>
    <property type="match status" value="1"/>
</dbReference>
<dbReference type="GO" id="GO:0015667">
    <property type="term" value="F:site-specific DNA-methyltransferase (cytosine-N4-specific) activity"/>
    <property type="evidence" value="ECO:0007669"/>
    <property type="project" value="UniProtKB-EC"/>
</dbReference>
<dbReference type="AlphaFoldDB" id="A0A1I4QLG2"/>
<comment type="catalytic activity">
    <reaction evidence="7">
        <text>a 2'-deoxycytidine in DNA + S-adenosyl-L-methionine = an N(4)-methyl-2'-deoxycytidine in DNA + S-adenosyl-L-homocysteine + H(+)</text>
        <dbReference type="Rhea" id="RHEA:16857"/>
        <dbReference type="Rhea" id="RHEA-COMP:11369"/>
        <dbReference type="Rhea" id="RHEA-COMP:13674"/>
        <dbReference type="ChEBI" id="CHEBI:15378"/>
        <dbReference type="ChEBI" id="CHEBI:57856"/>
        <dbReference type="ChEBI" id="CHEBI:59789"/>
        <dbReference type="ChEBI" id="CHEBI:85452"/>
        <dbReference type="ChEBI" id="CHEBI:137933"/>
        <dbReference type="EC" id="2.1.1.113"/>
    </reaction>
</comment>
<evidence type="ECO:0000256" key="3">
    <source>
        <dbReference type="ARBA" id="ARBA00022603"/>
    </source>
</evidence>
<organism evidence="8 9">
    <name type="scientific">Methanolobus profundi</name>
    <dbReference type="NCBI Taxonomy" id="487685"/>
    <lineage>
        <taxon>Archaea</taxon>
        <taxon>Methanobacteriati</taxon>
        <taxon>Methanobacteriota</taxon>
        <taxon>Stenosarchaea group</taxon>
        <taxon>Methanomicrobia</taxon>
        <taxon>Methanosarcinales</taxon>
        <taxon>Methanosarcinaceae</taxon>
        <taxon>Methanolobus</taxon>
    </lineage>
</organism>
<keyword evidence="6" id="KW-0680">Restriction system</keyword>